<keyword evidence="1" id="KW-0175">Coiled coil</keyword>
<sequence length="228" mass="25988">MESNDSQKELKYFKSLVKTNLLWIIAMFIALVVFIITLVLGDSQRAGENLSFASTMVSIVLAVVAIVITLIDVAGQRKNIVELNETADDLQSSVAEVKSVIQQYQTEIKNITEMSVSLREMIDKNEKWREEVINQISKQDGPISKEKIQEIITDTPIIQWAEESRMYLIRSELLNIAKLYFSEDPLINTKELREILRKHCLEAFGTIPPETVITEVIAKSKKFKINTI</sequence>
<reference evidence="3 4" key="1">
    <citation type="submission" date="2005-03" db="EMBL/GenBank/DDBJ databases">
        <title>Brevibacillus brevis strain 47, complete genome.</title>
        <authorList>
            <person name="Hosoyama A."/>
            <person name="Yamada R."/>
            <person name="Hongo Y."/>
            <person name="Terui Y."/>
            <person name="Ankai A."/>
            <person name="Masuyama W."/>
            <person name="Sekiguchi M."/>
            <person name="Takeda T."/>
            <person name="Asano K."/>
            <person name="Ohji S."/>
            <person name="Ichikawa N."/>
            <person name="Narita S."/>
            <person name="Aoki N."/>
            <person name="Miura H."/>
            <person name="Matsushita S."/>
            <person name="Sekigawa T."/>
            <person name="Yamagata H."/>
            <person name="Yoshikawa H."/>
            <person name="Udaka S."/>
            <person name="Tanikawa S."/>
            <person name="Fujita N."/>
        </authorList>
    </citation>
    <scope>NUCLEOTIDE SEQUENCE [LARGE SCALE GENOMIC DNA]</scope>
    <source>
        <strain evidence="4">47 / JCM 6285 / NBRC 100599</strain>
    </source>
</reference>
<feature type="transmembrane region" description="Helical" evidence="2">
    <location>
        <begin position="21"/>
        <end position="40"/>
    </location>
</feature>
<evidence type="ECO:0000313" key="4">
    <source>
        <dbReference type="Proteomes" id="UP000001877"/>
    </source>
</evidence>
<dbReference type="eggNOG" id="ENOG5033MP3">
    <property type="taxonomic scope" value="Bacteria"/>
</dbReference>
<dbReference type="RefSeq" id="WP_015891824.1">
    <property type="nucleotide sequence ID" value="NC_012491.1"/>
</dbReference>
<dbReference type="STRING" id="358681.BBR47_35500"/>
<feature type="coiled-coil region" evidence="1">
    <location>
        <begin position="73"/>
        <end position="121"/>
    </location>
</feature>
<feature type="transmembrane region" description="Helical" evidence="2">
    <location>
        <begin position="52"/>
        <end position="71"/>
    </location>
</feature>
<keyword evidence="4" id="KW-1185">Reference proteome</keyword>
<dbReference type="EMBL" id="AP008955">
    <property type="protein sequence ID" value="BAH44527.1"/>
    <property type="molecule type" value="Genomic_DNA"/>
</dbReference>
<keyword evidence="2" id="KW-0812">Transmembrane</keyword>
<organism evidence="3 4">
    <name type="scientific">Brevibacillus brevis (strain 47 / JCM 6285 / NBRC 100599)</name>
    <dbReference type="NCBI Taxonomy" id="358681"/>
    <lineage>
        <taxon>Bacteria</taxon>
        <taxon>Bacillati</taxon>
        <taxon>Bacillota</taxon>
        <taxon>Bacilli</taxon>
        <taxon>Bacillales</taxon>
        <taxon>Paenibacillaceae</taxon>
        <taxon>Brevibacillus</taxon>
    </lineage>
</organism>
<evidence type="ECO:0000256" key="2">
    <source>
        <dbReference type="SAM" id="Phobius"/>
    </source>
</evidence>
<dbReference type="AlphaFoldDB" id="C0ZFG8"/>
<dbReference type="KEGG" id="bbe:BBR47_35500"/>
<keyword evidence="2" id="KW-0472">Membrane</keyword>
<gene>
    <name evidence="3" type="ordered locus">BBR47_35500</name>
</gene>
<proteinExistence type="predicted"/>
<dbReference type="Proteomes" id="UP000001877">
    <property type="component" value="Chromosome"/>
</dbReference>
<name>C0ZFG8_BREBN</name>
<keyword evidence="2" id="KW-1133">Transmembrane helix</keyword>
<dbReference type="HOGENOM" id="CLU_1212911_0_0_9"/>
<evidence type="ECO:0000313" key="3">
    <source>
        <dbReference type="EMBL" id="BAH44527.1"/>
    </source>
</evidence>
<protein>
    <submittedName>
        <fullName evidence="3">Uncharacterized protein</fullName>
    </submittedName>
</protein>
<accession>C0ZFG8</accession>
<evidence type="ECO:0000256" key="1">
    <source>
        <dbReference type="SAM" id="Coils"/>
    </source>
</evidence>